<evidence type="ECO:0000313" key="1">
    <source>
        <dbReference type="EMBL" id="TCD00596.1"/>
    </source>
</evidence>
<dbReference type="OrthoDB" id="792799at2"/>
<dbReference type="RefSeq" id="WP_131562381.1">
    <property type="nucleotide sequence ID" value="NZ_SJSN01000022.1"/>
</dbReference>
<dbReference type="AlphaFoldDB" id="A0A4R0NJ96"/>
<dbReference type="Proteomes" id="UP000291485">
    <property type="component" value="Unassembled WGS sequence"/>
</dbReference>
<accession>A0A4R0NJ96</accession>
<reference evidence="1 2" key="1">
    <citation type="submission" date="2019-02" db="EMBL/GenBank/DDBJ databases">
        <title>Pedobacter sp. RP-3-11 sp. nov., isolated from Arctic soil.</title>
        <authorList>
            <person name="Dahal R.H."/>
        </authorList>
    </citation>
    <scope>NUCLEOTIDE SEQUENCE [LARGE SCALE GENOMIC DNA]</scope>
    <source>
        <strain evidence="1 2">RP-3-11</strain>
    </source>
</reference>
<sequence length="270" mass="29956">MKTKIISLSFCLLFLLIFSSCRTYLTPAILGNNMGYLPKAMGADSVKSITNFSASFAGANSPDTKVTFELGMANISQARTFKQFNIAYGVFGYAGKASNGIRDRSNDDTDDYLPSFNKSISGFSLRFSTGLHNTSSNGNTDFRYINFENAISFESGAYGNFRKEIYNGRVPNYVAVTDRKIIWSTGLSTEVIWRARRNHDIRNAFRFFIGGTPGLASSFKYGGNVSDYENDQNSAGFVVSYYLYIKKFTMTLETANSVNLANKITLGYSL</sequence>
<dbReference type="EMBL" id="SJSN01000022">
    <property type="protein sequence ID" value="TCD00596.1"/>
    <property type="molecule type" value="Genomic_DNA"/>
</dbReference>
<dbReference type="PROSITE" id="PS51257">
    <property type="entry name" value="PROKAR_LIPOPROTEIN"/>
    <property type="match status" value="1"/>
</dbReference>
<proteinExistence type="predicted"/>
<comment type="caution">
    <text evidence="1">The sequence shown here is derived from an EMBL/GenBank/DDBJ whole genome shotgun (WGS) entry which is preliminary data.</text>
</comment>
<evidence type="ECO:0000313" key="2">
    <source>
        <dbReference type="Proteomes" id="UP000291485"/>
    </source>
</evidence>
<gene>
    <name evidence="1" type="ORF">EZ449_20325</name>
</gene>
<protein>
    <submittedName>
        <fullName evidence="1">Uncharacterized protein</fullName>
    </submittedName>
</protein>
<keyword evidence="2" id="KW-1185">Reference proteome</keyword>
<name>A0A4R0NJ96_9SPHI</name>
<organism evidence="1 2">
    <name type="scientific">Pedobacter frigidisoli</name>
    <dbReference type="NCBI Taxonomy" id="2530455"/>
    <lineage>
        <taxon>Bacteria</taxon>
        <taxon>Pseudomonadati</taxon>
        <taxon>Bacteroidota</taxon>
        <taxon>Sphingobacteriia</taxon>
        <taxon>Sphingobacteriales</taxon>
        <taxon>Sphingobacteriaceae</taxon>
        <taxon>Pedobacter</taxon>
    </lineage>
</organism>